<accession>A0A2S9QMA0</accession>
<proteinExistence type="inferred from homology"/>
<organism evidence="7 8">
    <name type="scientific">Leucobacter massiliensis</name>
    <dbReference type="NCBI Taxonomy" id="1686285"/>
    <lineage>
        <taxon>Bacteria</taxon>
        <taxon>Bacillati</taxon>
        <taxon>Actinomycetota</taxon>
        <taxon>Actinomycetes</taxon>
        <taxon>Micrococcales</taxon>
        <taxon>Microbacteriaceae</taxon>
        <taxon>Leucobacter</taxon>
    </lineage>
</organism>
<dbReference type="SUPFAM" id="SSF46785">
    <property type="entry name" value="Winged helix' DNA-binding domain"/>
    <property type="match status" value="1"/>
</dbReference>
<dbReference type="Pfam" id="PF03466">
    <property type="entry name" value="LysR_substrate"/>
    <property type="match status" value="1"/>
</dbReference>
<dbReference type="GO" id="GO:0006351">
    <property type="term" value="P:DNA-templated transcription"/>
    <property type="evidence" value="ECO:0007669"/>
    <property type="project" value="TreeGrafter"/>
</dbReference>
<keyword evidence="8" id="KW-1185">Reference proteome</keyword>
<reference evidence="7 8" key="1">
    <citation type="journal article" date="2017" name="New Microbes New Infect">
        <title>Genome sequence of 'Leucobacter massiliensis' sp. nov. isolated from human pharynx after travel to the 2014 Hajj.</title>
        <authorList>
            <person name="Leangapichart T."/>
            <person name="Gautret P."/>
            <person name="Nguyen T.T."/>
            <person name="Armstrong N."/>
            <person name="Rolain J.M."/>
        </authorList>
    </citation>
    <scope>NUCLEOTIDE SEQUENCE [LARGE SCALE GENOMIC DNA]</scope>
    <source>
        <strain evidence="7 8">122RC15</strain>
    </source>
</reference>
<dbReference type="PROSITE" id="PS50931">
    <property type="entry name" value="HTH_LYSR"/>
    <property type="match status" value="1"/>
</dbReference>
<dbReference type="SUPFAM" id="SSF53850">
    <property type="entry name" value="Periplasmic binding protein-like II"/>
    <property type="match status" value="1"/>
</dbReference>
<evidence type="ECO:0000256" key="3">
    <source>
        <dbReference type="ARBA" id="ARBA00023125"/>
    </source>
</evidence>
<keyword evidence="4" id="KW-0804">Transcription</keyword>
<dbReference type="Proteomes" id="UP000238650">
    <property type="component" value="Unassembled WGS sequence"/>
</dbReference>
<dbReference type="Pfam" id="PF00126">
    <property type="entry name" value="HTH_1"/>
    <property type="match status" value="1"/>
</dbReference>
<dbReference type="InterPro" id="IPR036390">
    <property type="entry name" value="WH_DNA-bd_sf"/>
</dbReference>
<evidence type="ECO:0000256" key="2">
    <source>
        <dbReference type="ARBA" id="ARBA00023015"/>
    </source>
</evidence>
<dbReference type="OrthoDB" id="570111at2"/>
<evidence type="ECO:0000256" key="4">
    <source>
        <dbReference type="ARBA" id="ARBA00023163"/>
    </source>
</evidence>
<comment type="similarity">
    <text evidence="1">Belongs to the LysR transcriptional regulatory family.</text>
</comment>
<dbReference type="InterPro" id="IPR036388">
    <property type="entry name" value="WH-like_DNA-bd_sf"/>
</dbReference>
<dbReference type="EMBL" id="MWZD01000017">
    <property type="protein sequence ID" value="PRI10708.1"/>
    <property type="molecule type" value="Genomic_DNA"/>
</dbReference>
<evidence type="ECO:0000313" key="8">
    <source>
        <dbReference type="Proteomes" id="UP000238650"/>
    </source>
</evidence>
<feature type="region of interest" description="Disordered" evidence="5">
    <location>
        <begin position="296"/>
        <end position="320"/>
    </location>
</feature>
<sequence length="320" mass="35206">MLEHIGVFLELARAGSLRGAASRLGLDETTVSRRLTRLEESLGVRLMDRGRERWRLTEAGRRLLPHAEAIDSEVVAATQEVVPGSGELSGALRVVTSDGFGAYVLMPQLQEFHERHPALRIEVSTSTTHAAATERDFDVAITLERPSSRFAEVRALTDYELKFYATQEYLDTHGTPGSAAELRRDHTLIWYVDALLDVEQLRLLDIVVPHATAMIQTNNIAGHLEAARAGLGVALLPTYIGERAAELRPVLHDQLSARRRYWVAVPRATLLLARVTAFCSALDAIVSRHPQLLPVAGSRAPGSRRAASGPGRQLRQGEPR</sequence>
<dbReference type="GO" id="GO:0003700">
    <property type="term" value="F:DNA-binding transcription factor activity"/>
    <property type="evidence" value="ECO:0007669"/>
    <property type="project" value="InterPro"/>
</dbReference>
<name>A0A2S9QMA0_9MICO</name>
<dbReference type="InterPro" id="IPR005119">
    <property type="entry name" value="LysR_subst-bd"/>
</dbReference>
<keyword evidence="3" id="KW-0238">DNA-binding</keyword>
<feature type="domain" description="HTH lysR-type" evidence="6">
    <location>
        <begin position="1"/>
        <end position="57"/>
    </location>
</feature>
<evidence type="ECO:0000259" key="6">
    <source>
        <dbReference type="PROSITE" id="PS50931"/>
    </source>
</evidence>
<dbReference type="Gene3D" id="3.40.190.290">
    <property type="match status" value="1"/>
</dbReference>
<dbReference type="PANTHER" id="PTHR30537">
    <property type="entry name" value="HTH-TYPE TRANSCRIPTIONAL REGULATOR"/>
    <property type="match status" value="1"/>
</dbReference>
<dbReference type="InterPro" id="IPR058163">
    <property type="entry name" value="LysR-type_TF_proteobact-type"/>
</dbReference>
<gene>
    <name evidence="7" type="ORF">B4915_07335</name>
</gene>
<dbReference type="PANTHER" id="PTHR30537:SF3">
    <property type="entry name" value="TRANSCRIPTIONAL REGULATORY PROTEIN"/>
    <property type="match status" value="1"/>
</dbReference>
<comment type="caution">
    <text evidence="7">The sequence shown here is derived from an EMBL/GenBank/DDBJ whole genome shotgun (WGS) entry which is preliminary data.</text>
</comment>
<evidence type="ECO:0000313" key="7">
    <source>
        <dbReference type="EMBL" id="PRI10708.1"/>
    </source>
</evidence>
<keyword evidence="2" id="KW-0805">Transcription regulation</keyword>
<evidence type="ECO:0000256" key="5">
    <source>
        <dbReference type="SAM" id="MobiDB-lite"/>
    </source>
</evidence>
<evidence type="ECO:0000256" key="1">
    <source>
        <dbReference type="ARBA" id="ARBA00009437"/>
    </source>
</evidence>
<dbReference type="AlphaFoldDB" id="A0A2S9QMA0"/>
<feature type="compositionally biased region" description="Low complexity" evidence="5">
    <location>
        <begin position="296"/>
        <end position="312"/>
    </location>
</feature>
<dbReference type="InterPro" id="IPR000847">
    <property type="entry name" value="LysR_HTH_N"/>
</dbReference>
<dbReference type="RefSeq" id="WP_105805172.1">
    <property type="nucleotide sequence ID" value="NZ_MWZD01000017.1"/>
</dbReference>
<dbReference type="Gene3D" id="1.10.10.10">
    <property type="entry name" value="Winged helix-like DNA-binding domain superfamily/Winged helix DNA-binding domain"/>
    <property type="match status" value="1"/>
</dbReference>
<dbReference type="GO" id="GO:0043565">
    <property type="term" value="F:sequence-specific DNA binding"/>
    <property type="evidence" value="ECO:0007669"/>
    <property type="project" value="TreeGrafter"/>
</dbReference>
<protein>
    <recommendedName>
        <fullName evidence="6">HTH lysR-type domain-containing protein</fullName>
    </recommendedName>
</protein>